<evidence type="ECO:0000313" key="3">
    <source>
        <dbReference type="EnsemblMetazoa" id="XP_029342222.1"/>
    </source>
</evidence>
<dbReference type="RefSeq" id="XP_029342222.1">
    <property type="nucleotide sequence ID" value="XM_029486362.1"/>
</dbReference>
<organism evidence="3 4">
    <name type="scientific">Acyrthosiphon pisum</name>
    <name type="common">Pea aphid</name>
    <dbReference type="NCBI Taxonomy" id="7029"/>
    <lineage>
        <taxon>Eukaryota</taxon>
        <taxon>Metazoa</taxon>
        <taxon>Ecdysozoa</taxon>
        <taxon>Arthropoda</taxon>
        <taxon>Hexapoda</taxon>
        <taxon>Insecta</taxon>
        <taxon>Pterygota</taxon>
        <taxon>Neoptera</taxon>
        <taxon>Paraneoptera</taxon>
        <taxon>Hemiptera</taxon>
        <taxon>Sternorrhyncha</taxon>
        <taxon>Aphidomorpha</taxon>
        <taxon>Aphidoidea</taxon>
        <taxon>Aphididae</taxon>
        <taxon>Macrosiphini</taxon>
        <taxon>Acyrthosiphon</taxon>
    </lineage>
</organism>
<feature type="region of interest" description="Disordered" evidence="1">
    <location>
        <begin position="492"/>
        <end position="541"/>
    </location>
</feature>
<dbReference type="EnsemblMetazoa" id="XM_029486362.1">
    <property type="protein sequence ID" value="XP_029342222.1"/>
    <property type="gene ID" value="LOC103307934"/>
</dbReference>
<protein>
    <recommendedName>
        <fullName evidence="2">PiggyBac transposable element-derived protein domain-containing protein</fullName>
    </recommendedName>
</protein>
<accession>A0A8R2NMX3</accession>
<dbReference type="KEGG" id="api:103307934"/>
<dbReference type="PANTHER" id="PTHR47272:SF2">
    <property type="entry name" value="PIGGYBAC TRANSPOSABLE ELEMENT-DERIVED PROTEIN 3-LIKE"/>
    <property type="match status" value="1"/>
</dbReference>
<evidence type="ECO:0000313" key="4">
    <source>
        <dbReference type="Proteomes" id="UP000007819"/>
    </source>
</evidence>
<evidence type="ECO:0000256" key="1">
    <source>
        <dbReference type="SAM" id="MobiDB-lite"/>
    </source>
</evidence>
<dbReference type="GeneID" id="103307934"/>
<feature type="domain" description="PiggyBac transposable element-derived protein" evidence="2">
    <location>
        <begin position="95"/>
        <end position="456"/>
    </location>
</feature>
<dbReference type="AlphaFoldDB" id="A0A8R2NMX3"/>
<dbReference type="Pfam" id="PF13843">
    <property type="entry name" value="DDE_Tnp_1_7"/>
    <property type="match status" value="1"/>
</dbReference>
<name>A0A8R2NMX3_ACYPI</name>
<dbReference type="OrthoDB" id="6625406at2759"/>
<reference evidence="3" key="2">
    <citation type="submission" date="2022-06" db="UniProtKB">
        <authorList>
            <consortium name="EnsemblMetazoa"/>
        </authorList>
    </citation>
    <scope>IDENTIFICATION</scope>
</reference>
<feature type="compositionally biased region" description="Basic and acidic residues" evidence="1">
    <location>
        <begin position="520"/>
        <end position="533"/>
    </location>
</feature>
<reference evidence="4" key="1">
    <citation type="submission" date="2010-06" db="EMBL/GenBank/DDBJ databases">
        <authorList>
            <person name="Jiang H."/>
            <person name="Abraham K."/>
            <person name="Ali S."/>
            <person name="Alsbrooks S.L."/>
            <person name="Anim B.N."/>
            <person name="Anosike U.S."/>
            <person name="Attaway T."/>
            <person name="Bandaranaike D.P."/>
            <person name="Battles P.K."/>
            <person name="Bell S.N."/>
            <person name="Bell A.V."/>
            <person name="Beltran B."/>
            <person name="Bickham C."/>
            <person name="Bustamante Y."/>
            <person name="Caleb T."/>
            <person name="Canada A."/>
            <person name="Cardenas V."/>
            <person name="Carter K."/>
            <person name="Chacko J."/>
            <person name="Chandrabose M.N."/>
            <person name="Chavez D."/>
            <person name="Chavez A."/>
            <person name="Chen L."/>
            <person name="Chu H.-S."/>
            <person name="Claassen K.J."/>
            <person name="Cockrell R."/>
            <person name="Collins M."/>
            <person name="Cooper J.A."/>
            <person name="Cree A."/>
            <person name="Curry S.M."/>
            <person name="Da Y."/>
            <person name="Dao M.D."/>
            <person name="Das B."/>
            <person name="Davila M.-L."/>
            <person name="Davy-Carroll L."/>
            <person name="Denson S."/>
            <person name="Dinh H."/>
            <person name="Ebong V.E."/>
            <person name="Edwards J.R."/>
            <person name="Egan A."/>
            <person name="El-Daye J."/>
            <person name="Escobedo L."/>
            <person name="Fernandez S."/>
            <person name="Fernando P.R."/>
            <person name="Flagg N."/>
            <person name="Forbes L.D."/>
            <person name="Fowler R.G."/>
            <person name="Fu Q."/>
            <person name="Gabisi R.A."/>
            <person name="Ganer J."/>
            <person name="Garbino Pronczuk A."/>
            <person name="Garcia R.M."/>
            <person name="Garner T."/>
            <person name="Garrett T.E."/>
            <person name="Gonzalez D.A."/>
            <person name="Hamid H."/>
            <person name="Hawkins E.S."/>
            <person name="Hirani K."/>
            <person name="Hogues M.E."/>
            <person name="Hollins B."/>
            <person name="Hsiao C.-H."/>
            <person name="Jabil R."/>
            <person name="James M.L."/>
            <person name="Jhangiani S.N."/>
            <person name="Johnson B."/>
            <person name="Johnson Q."/>
            <person name="Joshi V."/>
            <person name="Kalu J.B."/>
            <person name="Kam C."/>
            <person name="Kashfia A."/>
            <person name="Keebler J."/>
            <person name="Kisamo H."/>
            <person name="Kovar C.L."/>
            <person name="Lago L.A."/>
            <person name="Lai C.-Y."/>
            <person name="Laidlaw J."/>
            <person name="Lara F."/>
            <person name="Le T.-K."/>
            <person name="Lee S.L."/>
            <person name="Legall F.H."/>
            <person name="Lemon S.J."/>
            <person name="Lewis L.R."/>
            <person name="Li B."/>
            <person name="Liu Y."/>
            <person name="Liu Y.-S."/>
            <person name="Lopez J."/>
            <person name="Lozado R.J."/>
            <person name="Lu J."/>
            <person name="Madu R.C."/>
            <person name="Maheshwari M."/>
            <person name="Maheshwari R."/>
            <person name="Malloy K."/>
            <person name="Martinez E."/>
            <person name="Mathew T."/>
            <person name="Mercado I.C."/>
            <person name="Mercado C."/>
            <person name="Meyer B."/>
            <person name="Montgomery K."/>
            <person name="Morgan M.B."/>
            <person name="Munidasa M."/>
            <person name="Nazareth L.V."/>
            <person name="Nelson J."/>
            <person name="Ng B.M."/>
            <person name="Nguyen N.B."/>
            <person name="Nguyen P.Q."/>
            <person name="Nguyen T."/>
            <person name="Obregon M."/>
            <person name="Okwuonu G.O."/>
            <person name="Onwere C.G."/>
            <person name="Orozco G."/>
            <person name="Parra A."/>
            <person name="Patel S."/>
            <person name="Patil S."/>
            <person name="Perez A."/>
            <person name="Perez Y."/>
            <person name="Pham C."/>
            <person name="Primus E.L."/>
            <person name="Pu L.-L."/>
            <person name="Puazo M."/>
            <person name="Qin X."/>
            <person name="Quiroz J.B."/>
            <person name="Reese J."/>
            <person name="Richards S."/>
            <person name="Rives C.M."/>
            <person name="Robberts R."/>
            <person name="Ruiz S.J."/>
            <person name="Ruiz M.J."/>
            <person name="Santibanez J."/>
            <person name="Schneider B.W."/>
            <person name="Sisson I."/>
            <person name="Smith M."/>
            <person name="Sodergren E."/>
            <person name="Song X.-Z."/>
            <person name="Song B.B."/>
            <person name="Summersgill H."/>
            <person name="Thelus R."/>
            <person name="Thornton R.D."/>
            <person name="Trejos Z.Y."/>
            <person name="Usmani K."/>
            <person name="Vattathil S."/>
            <person name="Villasana D."/>
            <person name="Walker D.L."/>
            <person name="Wang S."/>
            <person name="Wang K."/>
            <person name="White C.S."/>
            <person name="Williams A.C."/>
            <person name="Williamson J."/>
            <person name="Wilson K."/>
            <person name="Woghiren I.O."/>
            <person name="Woodworth J.R."/>
            <person name="Worley K.C."/>
            <person name="Wright R.A."/>
            <person name="Wu W."/>
            <person name="Young L."/>
            <person name="Zhang L."/>
            <person name="Zhang J."/>
            <person name="Zhu Y."/>
            <person name="Muzny D.M."/>
            <person name="Weinstock G."/>
            <person name="Gibbs R.A."/>
        </authorList>
    </citation>
    <scope>NUCLEOTIDE SEQUENCE [LARGE SCALE GENOMIC DNA]</scope>
    <source>
        <strain evidence="4">LSR1</strain>
    </source>
</reference>
<dbReference type="InterPro" id="IPR029526">
    <property type="entry name" value="PGBD"/>
</dbReference>
<sequence length="561" mass="65498">MNEEGQFPNEVLETLLAEFDATETFFENETNDEPNAEVDLNLNYTHQVLNYFDKILRMDVTAKNEIKWVSQPFVPPKLSIDDIMQDLPIYIDIPSPLHYFNRYFSDSDFETMALFTNMYAHQNTSSWKKNTDKIYEIRTFIALHILTGCLRFARISMYWDTFIGINVFMNNMSRNRFYSLRSNFHVIDNMKIPNGNKDRFVKVRPMFDCVLKRCRELVKERNLSIDEQIVPFTGHLNVKQYCKGKPNPWGIKIFMLCGASGVIYDFIIYQGSETEFCPRFKNKFGLGASVVLQLTEHIEENKHFLFFDNYFASYNLFEVLLQRKIFAASTIRVDRFSKPPFLNDKVLASIGKGATHEIRNDENTIALLKWYDSKSVHMASNFIASGNVDNVERWDKKSKKYDTVERPEVIQLYNKSMGGVDKIDQLIAYYRIFLKSKKWTLRMVFHSIDMAICNSWLEYLQDCNLLGIEKKKQMDLLHFKMRLADNLINLGRSDNIKRPRGRPISASTPSPSPPSKKKTAKESKPYQETRYDNIGHLPTSGEKQRCKMENCNVTSTIVFMC</sequence>
<proteinExistence type="predicted"/>
<dbReference type="Proteomes" id="UP000007819">
    <property type="component" value="Chromosome A1"/>
</dbReference>
<dbReference type="PANTHER" id="PTHR47272">
    <property type="entry name" value="DDE_TNP_1_7 DOMAIN-CONTAINING PROTEIN"/>
    <property type="match status" value="1"/>
</dbReference>
<keyword evidence="4" id="KW-1185">Reference proteome</keyword>
<evidence type="ECO:0000259" key="2">
    <source>
        <dbReference type="Pfam" id="PF13843"/>
    </source>
</evidence>